<accession>A0ACC2KGN2</accession>
<name>A0ACC2KGN2_PERAE</name>
<comment type="caution">
    <text evidence="1">The sequence shown here is derived from an EMBL/GenBank/DDBJ whole genome shotgun (WGS) entry which is preliminary data.</text>
</comment>
<organism evidence="1 2">
    <name type="scientific">Persea americana</name>
    <name type="common">Avocado</name>
    <dbReference type="NCBI Taxonomy" id="3435"/>
    <lineage>
        <taxon>Eukaryota</taxon>
        <taxon>Viridiplantae</taxon>
        <taxon>Streptophyta</taxon>
        <taxon>Embryophyta</taxon>
        <taxon>Tracheophyta</taxon>
        <taxon>Spermatophyta</taxon>
        <taxon>Magnoliopsida</taxon>
        <taxon>Magnoliidae</taxon>
        <taxon>Laurales</taxon>
        <taxon>Lauraceae</taxon>
        <taxon>Persea</taxon>
    </lineage>
</organism>
<dbReference type="EMBL" id="CM056817">
    <property type="protein sequence ID" value="KAJ8620083.1"/>
    <property type="molecule type" value="Genomic_DNA"/>
</dbReference>
<protein>
    <submittedName>
        <fullName evidence="1">Uncharacterized protein</fullName>
    </submittedName>
</protein>
<reference evidence="1 2" key="1">
    <citation type="journal article" date="2022" name="Hortic Res">
        <title>A haplotype resolved chromosomal level avocado genome allows analysis of novel avocado genes.</title>
        <authorList>
            <person name="Nath O."/>
            <person name="Fletcher S.J."/>
            <person name="Hayward A."/>
            <person name="Shaw L.M."/>
            <person name="Masouleh A.K."/>
            <person name="Furtado A."/>
            <person name="Henry R.J."/>
            <person name="Mitter N."/>
        </authorList>
    </citation>
    <scope>NUCLEOTIDE SEQUENCE [LARGE SCALE GENOMIC DNA]</scope>
    <source>
        <strain evidence="2">cv. Hass</strain>
    </source>
</reference>
<keyword evidence="2" id="KW-1185">Reference proteome</keyword>
<sequence>MRGPPTSNRLFSKQPPVPPSPNQRLFTLPPALRDQLLLPLNFLAASYFSPSSGQNPDYQFHRLASPSPAAAPLPIPAANCCSSDQPTAHVASYNSRCLGQLAAALAALGGDFYGNGNEGGGKGKVFPKLKKLHFESISNCEEWKLTKEDGEVLPSLDKLFVCYCEKLKSLPNYLPNTLRRVEIVNCNQVIWAPDNSLPLLEDLYLIGDVRGILGKRLPCLPALKKLHIWGISIESLPSNGWGFLESLNTLDICECDRLASLPSGLGQLPALQTVCVDDCSELRSLFDGFERLKSLH</sequence>
<gene>
    <name evidence="1" type="ORF">MRB53_028612</name>
</gene>
<dbReference type="Proteomes" id="UP001234297">
    <property type="component" value="Chromosome 9"/>
</dbReference>
<proteinExistence type="predicted"/>
<evidence type="ECO:0000313" key="2">
    <source>
        <dbReference type="Proteomes" id="UP001234297"/>
    </source>
</evidence>
<evidence type="ECO:0000313" key="1">
    <source>
        <dbReference type="EMBL" id="KAJ8620083.1"/>
    </source>
</evidence>